<dbReference type="OrthoDB" id="10551452at2759"/>
<dbReference type="RefSeq" id="XP_037192197.1">
    <property type="nucleotide sequence ID" value="XM_037338891.1"/>
</dbReference>
<evidence type="ECO:0000256" key="1">
    <source>
        <dbReference type="SAM" id="MobiDB-lite"/>
    </source>
</evidence>
<comment type="caution">
    <text evidence="2">The sequence shown here is derived from an EMBL/GenBank/DDBJ whole genome shotgun (WGS) entry which is preliminary data.</text>
</comment>
<evidence type="ECO:0000313" key="2">
    <source>
        <dbReference type="EMBL" id="KAF5873251.1"/>
    </source>
</evidence>
<dbReference type="EMBL" id="JABFCT010000009">
    <property type="protein sequence ID" value="KAF5873251.1"/>
    <property type="molecule type" value="Genomic_DNA"/>
</dbReference>
<organism evidence="2 3">
    <name type="scientific">Botrytis fragariae</name>
    <dbReference type="NCBI Taxonomy" id="1964551"/>
    <lineage>
        <taxon>Eukaryota</taxon>
        <taxon>Fungi</taxon>
        <taxon>Dikarya</taxon>
        <taxon>Ascomycota</taxon>
        <taxon>Pezizomycotina</taxon>
        <taxon>Leotiomycetes</taxon>
        <taxon>Helotiales</taxon>
        <taxon>Sclerotiniaceae</taxon>
        <taxon>Botrytis</taxon>
    </lineage>
</organism>
<feature type="region of interest" description="Disordered" evidence="1">
    <location>
        <begin position="118"/>
        <end position="142"/>
    </location>
</feature>
<name>A0A8H6AT10_9HELO</name>
<dbReference type="AlphaFoldDB" id="A0A8H6AT10"/>
<gene>
    <name evidence="2" type="ORF">Bfra_008532</name>
</gene>
<dbReference type="Proteomes" id="UP000531561">
    <property type="component" value="Unassembled WGS sequence"/>
</dbReference>
<proteinExistence type="predicted"/>
<reference evidence="2 3" key="1">
    <citation type="journal article" date="2020" name="Phytopathology">
        <title>A high-quality genome resource of Botrytis fragariae, a new and rapidly spreading fungal pathogen causing strawberry gray mold in the U.S.A.</title>
        <authorList>
            <person name="Wu Y."/>
            <person name="Saski C.A."/>
            <person name="Schnabel G."/>
            <person name="Xiao S."/>
            <person name="Hu M."/>
        </authorList>
    </citation>
    <scope>NUCLEOTIDE SEQUENCE [LARGE SCALE GENOMIC DNA]</scope>
    <source>
        <strain evidence="2 3">BVB16</strain>
    </source>
</reference>
<sequence length="142" mass="15448">MKCELRRKHCTDQAGVGTGLVGIDGFIWSTLIISRPREQGAMTINLDNIHPSIDPFIPSFLYSNSIAASSHPSESDKKNQIQSNIALKLPKLKNASAHVAMADITSLMRRATITTLGPITGINPRNQRHGIPKTETCSDAMP</sequence>
<evidence type="ECO:0000313" key="3">
    <source>
        <dbReference type="Proteomes" id="UP000531561"/>
    </source>
</evidence>
<protein>
    <submittedName>
        <fullName evidence="2">Uncharacterized protein</fullName>
    </submittedName>
</protein>
<keyword evidence="3" id="KW-1185">Reference proteome</keyword>
<dbReference type="GeneID" id="59262583"/>
<accession>A0A8H6AT10</accession>